<evidence type="ECO:0000313" key="8">
    <source>
        <dbReference type="EMBL" id="KAK7395655.1"/>
    </source>
</evidence>
<gene>
    <name evidence="8" type="ORF">VNO78_16220</name>
</gene>
<dbReference type="InterPro" id="IPR050560">
    <property type="entry name" value="MYB_TF"/>
</dbReference>
<dbReference type="InterPro" id="IPR009057">
    <property type="entry name" value="Homeodomain-like_sf"/>
</dbReference>
<dbReference type="FunFam" id="1.10.10.60:FF:000010">
    <property type="entry name" value="Transcriptional activator Myb isoform A"/>
    <property type="match status" value="1"/>
</dbReference>
<keyword evidence="3" id="KW-0805">Transcription regulation</keyword>
<evidence type="ECO:0000256" key="4">
    <source>
        <dbReference type="ARBA" id="ARBA00023125"/>
    </source>
</evidence>
<keyword evidence="3" id="KW-0804">Transcription</keyword>
<dbReference type="CDD" id="cd00167">
    <property type="entry name" value="SANT"/>
    <property type="match status" value="1"/>
</dbReference>
<comment type="subcellular location">
    <subcellularLocation>
        <location evidence="1">Nucleus</location>
    </subcellularLocation>
</comment>
<feature type="domain" description="HTH myb-type" evidence="7">
    <location>
        <begin position="70"/>
        <end position="125"/>
    </location>
</feature>
<dbReference type="PROSITE" id="PS51294">
    <property type="entry name" value="HTH_MYB"/>
    <property type="match status" value="1"/>
</dbReference>
<keyword evidence="2" id="KW-0677">Repeat</keyword>
<evidence type="ECO:0000256" key="5">
    <source>
        <dbReference type="ARBA" id="ARBA00023242"/>
    </source>
</evidence>
<keyword evidence="4" id="KW-0238">DNA-binding</keyword>
<evidence type="ECO:0000256" key="2">
    <source>
        <dbReference type="ARBA" id="ARBA00022737"/>
    </source>
</evidence>
<dbReference type="InterPro" id="IPR017930">
    <property type="entry name" value="Myb_dom"/>
</dbReference>
<dbReference type="Pfam" id="PF13921">
    <property type="entry name" value="Myb_DNA-bind_6"/>
    <property type="match status" value="1"/>
</dbReference>
<keyword evidence="9" id="KW-1185">Reference proteome</keyword>
<dbReference type="GO" id="GO:0000978">
    <property type="term" value="F:RNA polymerase II cis-regulatory region sequence-specific DNA binding"/>
    <property type="evidence" value="ECO:0007669"/>
    <property type="project" value="TreeGrafter"/>
</dbReference>
<dbReference type="SMART" id="SM00717">
    <property type="entry name" value="SANT"/>
    <property type="match status" value="1"/>
</dbReference>
<dbReference type="PROSITE" id="PS50090">
    <property type="entry name" value="MYB_LIKE"/>
    <property type="match status" value="1"/>
</dbReference>
<dbReference type="AlphaFoldDB" id="A0AAN9XKA5"/>
<sequence length="178" mass="20355">MTTPSKEAFPNYCCHHMASAPNRKQVDTKHSNHNTTKAILDFFQKTRFNTGAMAPLQKGTDNSSNHQKKMAKITKGQWSAKEDKALFQLVKCFGKQTWSLIATVLNERISKHCRDRWHYHIKPKIMGMRQFRNGNVPYGGGYVPVMVNVVENNPMDNGLAMEMELDLNKEIDVMELAQ</sequence>
<feature type="domain" description="Myb-like" evidence="6">
    <location>
        <begin position="70"/>
        <end position="121"/>
    </location>
</feature>
<dbReference type="EMBL" id="JAYMYS010000004">
    <property type="protein sequence ID" value="KAK7395655.1"/>
    <property type="molecule type" value="Genomic_DNA"/>
</dbReference>
<keyword evidence="5" id="KW-0539">Nucleus</keyword>
<comment type="caution">
    <text evidence="8">The sequence shown here is derived from an EMBL/GenBank/DDBJ whole genome shotgun (WGS) entry which is preliminary data.</text>
</comment>
<evidence type="ECO:0000259" key="6">
    <source>
        <dbReference type="PROSITE" id="PS50090"/>
    </source>
</evidence>
<proteinExistence type="predicted"/>
<protein>
    <submittedName>
        <fullName evidence="8">Uncharacterized protein</fullName>
    </submittedName>
</protein>
<accession>A0AAN9XKA5</accession>
<dbReference type="PANTHER" id="PTHR45614:SF285">
    <property type="entry name" value="TRANSCRIPTION FACTOR MYB98"/>
    <property type="match status" value="1"/>
</dbReference>
<evidence type="ECO:0000256" key="3">
    <source>
        <dbReference type="ARBA" id="ARBA00023015"/>
    </source>
</evidence>
<dbReference type="SUPFAM" id="SSF46689">
    <property type="entry name" value="Homeodomain-like"/>
    <property type="match status" value="1"/>
</dbReference>
<dbReference type="Gene3D" id="1.10.10.60">
    <property type="entry name" value="Homeodomain-like"/>
    <property type="match status" value="1"/>
</dbReference>
<dbReference type="GO" id="GO:0000981">
    <property type="term" value="F:DNA-binding transcription factor activity, RNA polymerase II-specific"/>
    <property type="evidence" value="ECO:0007669"/>
    <property type="project" value="TreeGrafter"/>
</dbReference>
<organism evidence="8 9">
    <name type="scientific">Psophocarpus tetragonolobus</name>
    <name type="common">Winged bean</name>
    <name type="synonym">Dolichos tetragonolobus</name>
    <dbReference type="NCBI Taxonomy" id="3891"/>
    <lineage>
        <taxon>Eukaryota</taxon>
        <taxon>Viridiplantae</taxon>
        <taxon>Streptophyta</taxon>
        <taxon>Embryophyta</taxon>
        <taxon>Tracheophyta</taxon>
        <taxon>Spermatophyta</taxon>
        <taxon>Magnoliopsida</taxon>
        <taxon>eudicotyledons</taxon>
        <taxon>Gunneridae</taxon>
        <taxon>Pentapetalae</taxon>
        <taxon>rosids</taxon>
        <taxon>fabids</taxon>
        <taxon>Fabales</taxon>
        <taxon>Fabaceae</taxon>
        <taxon>Papilionoideae</taxon>
        <taxon>50 kb inversion clade</taxon>
        <taxon>NPAAA clade</taxon>
        <taxon>indigoferoid/millettioid clade</taxon>
        <taxon>Phaseoleae</taxon>
        <taxon>Psophocarpus</taxon>
    </lineage>
</organism>
<name>A0AAN9XKA5_PSOTE</name>
<dbReference type="GO" id="GO:0005634">
    <property type="term" value="C:nucleus"/>
    <property type="evidence" value="ECO:0007669"/>
    <property type="project" value="UniProtKB-SubCell"/>
</dbReference>
<dbReference type="Proteomes" id="UP001386955">
    <property type="component" value="Unassembled WGS sequence"/>
</dbReference>
<reference evidence="8 9" key="1">
    <citation type="submission" date="2024-01" db="EMBL/GenBank/DDBJ databases">
        <title>The genomes of 5 underutilized Papilionoideae crops provide insights into root nodulation and disease resistanc.</title>
        <authorList>
            <person name="Jiang F."/>
        </authorList>
    </citation>
    <scope>NUCLEOTIDE SEQUENCE [LARGE SCALE GENOMIC DNA]</scope>
    <source>
        <strain evidence="8">DUOXIRENSHENG_FW03</strain>
        <tissue evidence="8">Leaves</tissue>
    </source>
</reference>
<dbReference type="InterPro" id="IPR001005">
    <property type="entry name" value="SANT/Myb"/>
</dbReference>
<evidence type="ECO:0000256" key="1">
    <source>
        <dbReference type="ARBA" id="ARBA00004123"/>
    </source>
</evidence>
<evidence type="ECO:0000313" key="9">
    <source>
        <dbReference type="Proteomes" id="UP001386955"/>
    </source>
</evidence>
<dbReference type="PANTHER" id="PTHR45614">
    <property type="entry name" value="MYB PROTEIN-RELATED"/>
    <property type="match status" value="1"/>
</dbReference>
<evidence type="ECO:0000259" key="7">
    <source>
        <dbReference type="PROSITE" id="PS51294"/>
    </source>
</evidence>